<feature type="transmembrane region" description="Helical" evidence="6">
    <location>
        <begin position="235"/>
        <end position="255"/>
    </location>
</feature>
<organism evidence="7 8">
    <name type="scientific">Rhodococcus sovatensis</name>
    <dbReference type="NCBI Taxonomy" id="1805840"/>
    <lineage>
        <taxon>Bacteria</taxon>
        <taxon>Bacillati</taxon>
        <taxon>Actinomycetota</taxon>
        <taxon>Actinomycetes</taxon>
        <taxon>Mycobacteriales</taxon>
        <taxon>Nocardiaceae</taxon>
        <taxon>Rhodococcus</taxon>
    </lineage>
</organism>
<gene>
    <name evidence="7" type="ORF">WDS16_17435</name>
</gene>
<feature type="transmembrane region" description="Helical" evidence="6">
    <location>
        <begin position="184"/>
        <end position="202"/>
    </location>
</feature>
<dbReference type="RefSeq" id="WP_338886458.1">
    <property type="nucleotide sequence ID" value="NZ_CP147846.1"/>
</dbReference>
<evidence type="ECO:0000256" key="3">
    <source>
        <dbReference type="ARBA" id="ARBA00022692"/>
    </source>
</evidence>
<dbReference type="InterPro" id="IPR001851">
    <property type="entry name" value="ABC_transp_permease"/>
</dbReference>
<feature type="transmembrane region" description="Helical" evidence="6">
    <location>
        <begin position="337"/>
        <end position="355"/>
    </location>
</feature>
<feature type="transmembrane region" description="Helical" evidence="6">
    <location>
        <begin position="154"/>
        <end position="175"/>
    </location>
</feature>
<evidence type="ECO:0000256" key="4">
    <source>
        <dbReference type="ARBA" id="ARBA00022989"/>
    </source>
</evidence>
<feature type="transmembrane region" description="Helical" evidence="6">
    <location>
        <begin position="20"/>
        <end position="44"/>
    </location>
</feature>
<reference evidence="7 8" key="1">
    <citation type="submission" date="2024-03" db="EMBL/GenBank/DDBJ databases">
        <title>Natural products discovery in diverse microorganisms through a two-stage MS feature dereplication strategy.</title>
        <authorList>
            <person name="Zhang R."/>
        </authorList>
    </citation>
    <scope>NUCLEOTIDE SEQUENCE [LARGE SCALE GENOMIC DNA]</scope>
    <source>
        <strain evidence="7 8">18930</strain>
    </source>
</reference>
<feature type="transmembrane region" description="Helical" evidence="6">
    <location>
        <begin position="98"/>
        <end position="119"/>
    </location>
</feature>
<keyword evidence="5 6" id="KW-0472">Membrane</keyword>
<feature type="transmembrane region" description="Helical" evidence="6">
    <location>
        <begin position="284"/>
        <end position="305"/>
    </location>
</feature>
<keyword evidence="8" id="KW-1185">Reference proteome</keyword>
<dbReference type="CDD" id="cd06580">
    <property type="entry name" value="TM_PBP1_transp_TpRbsC_like"/>
    <property type="match status" value="1"/>
</dbReference>
<name>A0ABZ2PDR6_9NOCA</name>
<feature type="transmembrane region" description="Helical" evidence="6">
    <location>
        <begin position="361"/>
        <end position="383"/>
    </location>
</feature>
<evidence type="ECO:0000256" key="2">
    <source>
        <dbReference type="ARBA" id="ARBA00022475"/>
    </source>
</evidence>
<dbReference type="PANTHER" id="PTHR47089:SF1">
    <property type="entry name" value="GUANOSINE ABC TRANSPORTER PERMEASE PROTEIN NUPP"/>
    <property type="match status" value="1"/>
</dbReference>
<feature type="transmembrane region" description="Helical" evidence="6">
    <location>
        <begin position="65"/>
        <end position="86"/>
    </location>
</feature>
<keyword evidence="4 6" id="KW-1133">Transmembrane helix</keyword>
<protein>
    <submittedName>
        <fullName evidence="7">ABC transporter permease</fullName>
    </submittedName>
</protein>
<feature type="transmembrane region" description="Helical" evidence="6">
    <location>
        <begin position="131"/>
        <end position="148"/>
    </location>
</feature>
<keyword evidence="3 6" id="KW-0812">Transmembrane</keyword>
<accession>A0ABZ2PDR6</accession>
<dbReference type="Proteomes" id="UP001432000">
    <property type="component" value="Chromosome"/>
</dbReference>
<evidence type="ECO:0000313" key="8">
    <source>
        <dbReference type="Proteomes" id="UP001432000"/>
    </source>
</evidence>
<keyword evidence="2" id="KW-1003">Cell membrane</keyword>
<dbReference type="EMBL" id="CP147846">
    <property type="protein sequence ID" value="WXG67034.1"/>
    <property type="molecule type" value="Genomic_DNA"/>
</dbReference>
<dbReference type="PANTHER" id="PTHR47089">
    <property type="entry name" value="ABC TRANSPORTER, PERMEASE PROTEIN"/>
    <property type="match status" value="1"/>
</dbReference>
<comment type="subcellular location">
    <subcellularLocation>
        <location evidence="1">Cell membrane</location>
        <topology evidence="1">Multi-pass membrane protein</topology>
    </subcellularLocation>
</comment>
<evidence type="ECO:0000256" key="1">
    <source>
        <dbReference type="ARBA" id="ARBA00004651"/>
    </source>
</evidence>
<evidence type="ECO:0000256" key="6">
    <source>
        <dbReference type="SAM" id="Phobius"/>
    </source>
</evidence>
<dbReference type="Pfam" id="PF02653">
    <property type="entry name" value="BPD_transp_2"/>
    <property type="match status" value="1"/>
</dbReference>
<sequence length="408" mass="42598">MPDAQDTQPSRAHVVLRQIFTGSAIISVLAVFMAVVVGAVLIAVTDEQVQEAAGYFFSRPSDMLVAVWDAVSGAYSSLFQGAVYNFRRPGFENGIKPLLETLTFATPLIVAGLGVALAFRVGMFNIGGRGQMLIAAACAGWVGFSLQLPAGLHLILAVLAGVLGGAVWGGIAGVLKARTGAHEVIVTIMLNYVAFYLVAYLLRTPGALQAPGQNNPKTAAMESTAVFPKLFGDRYALHLGFVLVVIVTIAVWWLLERSSLGFRFRAVGENPHASKIAGINVNRMYLYAMVLSGALVGLAGVAQVLGTVTTGFGADIDAGIGFDAITVALLGRSKPWGVFFAGILFGGFKAGGFAMQAAEGIPIDIVLVVQSVIVLFIAAPPLVRAVFRLPPPGADIAARADTAKVGAL</sequence>
<evidence type="ECO:0000313" key="7">
    <source>
        <dbReference type="EMBL" id="WXG67034.1"/>
    </source>
</evidence>
<evidence type="ECO:0000256" key="5">
    <source>
        <dbReference type="ARBA" id="ARBA00023136"/>
    </source>
</evidence>
<proteinExistence type="predicted"/>